<evidence type="ECO:0000313" key="4">
    <source>
        <dbReference type="Proteomes" id="UP000531950"/>
    </source>
</evidence>
<dbReference type="InterPro" id="IPR022225">
    <property type="entry name" value="Phage_tail_fibre_N"/>
</dbReference>
<protein>
    <submittedName>
        <fullName evidence="3">Phage tail protein</fullName>
    </submittedName>
</protein>
<gene>
    <name evidence="3" type="ORF">HX822_05660</name>
</gene>
<keyword evidence="1" id="KW-0472">Membrane</keyword>
<feature type="transmembrane region" description="Helical" evidence="1">
    <location>
        <begin position="592"/>
        <end position="617"/>
    </location>
</feature>
<dbReference type="Pfam" id="PF12571">
    <property type="entry name" value="Phage_tail_fib"/>
    <property type="match status" value="1"/>
</dbReference>
<evidence type="ECO:0000256" key="1">
    <source>
        <dbReference type="SAM" id="Phobius"/>
    </source>
</evidence>
<organism evidence="3 4">
    <name type="scientific">Pseudomonas yamanorum</name>
    <dbReference type="NCBI Taxonomy" id="515393"/>
    <lineage>
        <taxon>Bacteria</taxon>
        <taxon>Pseudomonadati</taxon>
        <taxon>Pseudomonadota</taxon>
        <taxon>Gammaproteobacteria</taxon>
        <taxon>Pseudomonadales</taxon>
        <taxon>Pseudomonadaceae</taxon>
        <taxon>Pseudomonas</taxon>
    </lineage>
</organism>
<dbReference type="Proteomes" id="UP000531950">
    <property type="component" value="Unassembled WGS sequence"/>
</dbReference>
<comment type="caution">
    <text evidence="3">The sequence shown here is derived from an EMBL/GenBank/DDBJ whole genome shotgun (WGS) entry which is preliminary data.</text>
</comment>
<feature type="domain" description="Phage tail fibre protein N-terminal" evidence="2">
    <location>
        <begin position="6"/>
        <end position="153"/>
    </location>
</feature>
<dbReference type="PANTHER" id="PTHR35191">
    <property type="entry name" value="PROPHAGE SIDE TAIL FIBER PROTEIN HOMOLOG STFQ-RELATED"/>
    <property type="match status" value="1"/>
</dbReference>
<proteinExistence type="predicted"/>
<dbReference type="InterPro" id="IPR051934">
    <property type="entry name" value="Phage_Tail_Fiber_Structural"/>
</dbReference>
<keyword evidence="1" id="KW-0812">Transmembrane</keyword>
<evidence type="ECO:0000313" key="3">
    <source>
        <dbReference type="EMBL" id="NWE12416.1"/>
    </source>
</evidence>
<dbReference type="PANTHER" id="PTHR35191:SF1">
    <property type="entry name" value="PROPHAGE SIDE TAIL FIBER PROTEIN HOMOLOG STFQ-RELATED"/>
    <property type="match status" value="1"/>
</dbReference>
<dbReference type="Gene3D" id="2.60.40.3940">
    <property type="match status" value="1"/>
</dbReference>
<evidence type="ECO:0000259" key="2">
    <source>
        <dbReference type="Pfam" id="PF12571"/>
    </source>
</evidence>
<dbReference type="EMBL" id="JACARG010000010">
    <property type="protein sequence ID" value="NWE12416.1"/>
    <property type="molecule type" value="Genomic_DNA"/>
</dbReference>
<accession>A0A7Y8ED75</accession>
<name>A0A7Y8ED75_9PSED</name>
<reference evidence="3 4" key="1">
    <citation type="submission" date="2020-04" db="EMBL/GenBank/DDBJ databases">
        <title>Molecular characterization of pseudomonads from Agaricus bisporus reveal novel blotch 2 pathogens in Western Europe.</title>
        <authorList>
            <person name="Taparia T."/>
            <person name="Krijger M."/>
            <person name="Haynes E."/>
            <person name="Elpinstone J.G."/>
            <person name="Noble R."/>
            <person name="Van Der Wolf J."/>
        </authorList>
    </citation>
    <scope>NUCLEOTIDE SEQUENCE [LARGE SCALE GENOMIC DNA]</scope>
    <source>
        <strain evidence="3 4">IPO3782</strain>
    </source>
</reference>
<dbReference type="RefSeq" id="WP_177076387.1">
    <property type="nucleotide sequence ID" value="NZ_JACARG010000010.1"/>
</dbReference>
<dbReference type="AlphaFoldDB" id="A0A7Y8ED75"/>
<sequence length="642" mass="66410">MIDKNSQFMAILTNVGAAKLANANALGLPWKITALAVGDANGTDPVPSATQTKLVNELRRAPLNQLVPDPKNAAVFVAEQVIPENVGGFWIREIRLYDEDGDLVAVANTAPTFKPLLAQGSGRTQIIRMNLIVSSVANIELKIDPSVVLATRDYVELAITEALNKQDFKHSVLVATTANTTLSGLQTVDGVALQAGARVLVKNQVTAKDNGLWVVSSTGPWKRAEDADTSIEVTPGLFVSVETGTLNSDSVWQLVTDAPIVLGTTALTFEMVAGRTGVNAGSYGKVTVDKYGRVIAGTNPTTLAAAGITDALSINGGTLQGNVQLTENSRLYIGPGNTPSWGLGVFAGVPGSIKGGVGFYGGSDGAFKTAFLGLGTDPWSSGPGIRIKSEGIVDISGTITGSGAGLYSVPFAALTGLPNTLSGYGIIAASQMEAEQGSDTTKPMTALRVWQAIAAKVVQATTSIAGIARFASQTAVNSGTEPSTMVSPLTLATRLAALWQAAQEGVLGVVQLATQPEVNAGTDDTKAVTPKKLRAGVSWVLGANGHIAMPTWLGGWILQWGLAVGVGQATNSGTSQGPGRDVSLSVTFPNEIMWVGACMAFTTMITGAAFAPGAGYVSRSVIRVQNNYTQSAGDIAWLALGR</sequence>
<keyword evidence="1" id="KW-1133">Transmembrane helix</keyword>